<dbReference type="Gene3D" id="1.25.40.10">
    <property type="entry name" value="Tetratricopeptide repeat domain"/>
    <property type="match status" value="3"/>
</dbReference>
<dbReference type="Pfam" id="PF13414">
    <property type="entry name" value="TPR_11"/>
    <property type="match status" value="1"/>
</dbReference>
<dbReference type="Proteomes" id="UP000287352">
    <property type="component" value="Unassembled WGS sequence"/>
</dbReference>
<accession>A0A402A5P3</accession>
<dbReference type="Pfam" id="PF00515">
    <property type="entry name" value="TPR_1"/>
    <property type="match status" value="1"/>
</dbReference>
<protein>
    <recommendedName>
        <fullName evidence="1">non-specific serine/threonine protein kinase</fullName>
        <ecNumber evidence="1">2.7.11.1</ecNumber>
    </recommendedName>
</protein>
<keyword evidence="3" id="KW-0547">Nucleotide-binding</keyword>
<proteinExistence type="predicted"/>
<comment type="caution">
    <text evidence="8">The sequence shown here is derived from an EMBL/GenBank/DDBJ whole genome shotgun (WGS) entry which is preliminary data.</text>
</comment>
<feature type="repeat" description="TPR" evidence="6">
    <location>
        <begin position="362"/>
        <end position="395"/>
    </location>
</feature>
<dbReference type="EMBL" id="BIFR01000002">
    <property type="protein sequence ID" value="GCE14467.1"/>
    <property type="molecule type" value="Genomic_DNA"/>
</dbReference>
<evidence type="ECO:0000259" key="7">
    <source>
        <dbReference type="PROSITE" id="PS50011"/>
    </source>
</evidence>
<dbReference type="GO" id="GO:0004674">
    <property type="term" value="F:protein serine/threonine kinase activity"/>
    <property type="evidence" value="ECO:0007669"/>
    <property type="project" value="UniProtKB-EC"/>
</dbReference>
<gene>
    <name evidence="8" type="ORF">KTT_43260</name>
</gene>
<evidence type="ECO:0000313" key="8">
    <source>
        <dbReference type="EMBL" id="GCE14467.1"/>
    </source>
</evidence>
<feature type="repeat" description="TPR" evidence="6">
    <location>
        <begin position="498"/>
        <end position="531"/>
    </location>
</feature>
<organism evidence="8 9">
    <name type="scientific">Tengunoibacter tsumagoiensis</name>
    <dbReference type="NCBI Taxonomy" id="2014871"/>
    <lineage>
        <taxon>Bacteria</taxon>
        <taxon>Bacillati</taxon>
        <taxon>Chloroflexota</taxon>
        <taxon>Ktedonobacteria</taxon>
        <taxon>Ktedonobacterales</taxon>
        <taxon>Dictyobacteraceae</taxon>
        <taxon>Tengunoibacter</taxon>
    </lineage>
</organism>
<feature type="domain" description="Protein kinase" evidence="7">
    <location>
        <begin position="15"/>
        <end position="288"/>
    </location>
</feature>
<keyword evidence="9" id="KW-1185">Reference proteome</keyword>
<dbReference type="GO" id="GO:0005524">
    <property type="term" value="F:ATP binding"/>
    <property type="evidence" value="ECO:0007669"/>
    <property type="project" value="UniProtKB-KW"/>
</dbReference>
<dbReference type="PANTHER" id="PTHR43671:SF13">
    <property type="entry name" value="SERINE_THREONINE-PROTEIN KINASE NEK2"/>
    <property type="match status" value="1"/>
</dbReference>
<dbReference type="RefSeq" id="WP_126582040.1">
    <property type="nucleotide sequence ID" value="NZ_BIFR01000002.1"/>
</dbReference>
<keyword evidence="5" id="KW-0067">ATP-binding</keyword>
<dbReference type="InterPro" id="IPR050660">
    <property type="entry name" value="NEK_Ser/Thr_kinase"/>
</dbReference>
<dbReference type="EC" id="2.7.11.1" evidence="1"/>
<dbReference type="OrthoDB" id="9814968at2"/>
<reference evidence="9" key="1">
    <citation type="submission" date="2018-12" db="EMBL/GenBank/DDBJ databases">
        <title>Tengunoibacter tsumagoiensis gen. nov., sp. nov., Dictyobacter kobayashii sp. nov., D. alpinus sp. nov., and D. joshuensis sp. nov. and description of Dictyobacteraceae fam. nov. within the order Ktedonobacterales isolated from Tengu-no-mugimeshi.</title>
        <authorList>
            <person name="Wang C.M."/>
            <person name="Zheng Y."/>
            <person name="Sakai Y."/>
            <person name="Toyoda A."/>
            <person name="Minakuchi Y."/>
            <person name="Abe K."/>
            <person name="Yokota A."/>
            <person name="Yabe S."/>
        </authorList>
    </citation>
    <scope>NUCLEOTIDE SEQUENCE [LARGE SCALE GENOMIC DNA]</scope>
    <source>
        <strain evidence="9">Uno3</strain>
    </source>
</reference>
<dbReference type="SUPFAM" id="SSF56112">
    <property type="entry name" value="Protein kinase-like (PK-like)"/>
    <property type="match status" value="1"/>
</dbReference>
<dbReference type="Gene3D" id="1.10.510.10">
    <property type="entry name" value="Transferase(Phosphotransferase) domain 1"/>
    <property type="match status" value="1"/>
</dbReference>
<dbReference type="InterPro" id="IPR011009">
    <property type="entry name" value="Kinase-like_dom_sf"/>
</dbReference>
<dbReference type="InterPro" id="IPR011990">
    <property type="entry name" value="TPR-like_helical_dom_sf"/>
</dbReference>
<keyword evidence="6" id="KW-0802">TPR repeat</keyword>
<evidence type="ECO:0000256" key="5">
    <source>
        <dbReference type="ARBA" id="ARBA00022840"/>
    </source>
</evidence>
<evidence type="ECO:0000313" key="9">
    <source>
        <dbReference type="Proteomes" id="UP000287352"/>
    </source>
</evidence>
<dbReference type="InterPro" id="IPR019734">
    <property type="entry name" value="TPR_rpt"/>
</dbReference>
<keyword evidence="4" id="KW-0418">Kinase</keyword>
<keyword evidence="2" id="KW-0808">Transferase</keyword>
<dbReference type="InterPro" id="IPR000719">
    <property type="entry name" value="Prot_kinase_dom"/>
</dbReference>
<dbReference type="PROSITE" id="PS50005">
    <property type="entry name" value="TPR"/>
    <property type="match status" value="4"/>
</dbReference>
<dbReference type="PROSITE" id="PS00108">
    <property type="entry name" value="PROTEIN_KINASE_ST"/>
    <property type="match status" value="1"/>
</dbReference>
<sequence>MATEQGIIGKEIGNYKIVAKIATGGFGTVYRAQHHILTERTVAIKILHTFLGSEQERQQFIQEAQFLEQLRHPYILSLLDVGFTQVGFGAEYPYLLAIYAAHGSLRERLKKITGRTLPWDLAENILTQVGQALQHAHQQKIIHRDLKPDNILFTDTHTAVLADFGIATVLSTGSIKYTTVAGTPLYMSPEQFRGSISRESDQYSLGCIAYELATGKPPFSAPDFIALGFKHATEEPVPPQQINPLIPDYANQAILKAIAKERRDRHEDVAAFIAALQKPKRVIETPSIVPQKPKELWLEEGKVLYQQQRYEESLFPFEQAIRIDPQSIEAYYWKSDALYELQRYEESLEICEQILLIDPYYIKVYLAQSYNFIELKRYSEALAALDQALRLEPNHITAHFEKGKLLHRLKEHQEALGIFEHVINLAPDFADAYYWKADSLNELHRFKESLVACEKALQLQPQHIQAQIVKGYNLSWLKRYKEANEAFDLAILLDPHNISLYVEKGNNYTRLGKFAEAIDSYDRALRLDPHNQGAISGRWIAVAKNKG</sequence>
<evidence type="ECO:0000256" key="2">
    <source>
        <dbReference type="ARBA" id="ARBA00022679"/>
    </source>
</evidence>
<feature type="repeat" description="TPR" evidence="6">
    <location>
        <begin position="294"/>
        <end position="327"/>
    </location>
</feature>
<dbReference type="SMART" id="SM00028">
    <property type="entry name" value="TPR"/>
    <property type="match status" value="7"/>
</dbReference>
<dbReference type="PROSITE" id="PS50011">
    <property type="entry name" value="PROTEIN_KINASE_DOM"/>
    <property type="match status" value="1"/>
</dbReference>
<dbReference type="Pfam" id="PF14559">
    <property type="entry name" value="TPR_19"/>
    <property type="match status" value="1"/>
</dbReference>
<dbReference type="AlphaFoldDB" id="A0A402A5P3"/>
<evidence type="ECO:0000256" key="1">
    <source>
        <dbReference type="ARBA" id="ARBA00012513"/>
    </source>
</evidence>
<dbReference type="SMART" id="SM00220">
    <property type="entry name" value="S_TKc"/>
    <property type="match status" value="1"/>
</dbReference>
<feature type="repeat" description="TPR" evidence="6">
    <location>
        <begin position="396"/>
        <end position="429"/>
    </location>
</feature>
<dbReference type="CDD" id="cd14014">
    <property type="entry name" value="STKc_PknB_like"/>
    <property type="match status" value="1"/>
</dbReference>
<name>A0A402A5P3_9CHLR</name>
<dbReference type="Pfam" id="PF00069">
    <property type="entry name" value="Pkinase"/>
    <property type="match status" value="1"/>
</dbReference>
<dbReference type="InterPro" id="IPR008271">
    <property type="entry name" value="Ser/Thr_kinase_AS"/>
</dbReference>
<evidence type="ECO:0000256" key="6">
    <source>
        <dbReference type="PROSITE-ProRule" id="PRU00339"/>
    </source>
</evidence>
<dbReference type="SUPFAM" id="SSF48452">
    <property type="entry name" value="TPR-like"/>
    <property type="match status" value="1"/>
</dbReference>
<dbReference type="PROSITE" id="PS50293">
    <property type="entry name" value="TPR_REGION"/>
    <property type="match status" value="1"/>
</dbReference>
<evidence type="ECO:0000256" key="3">
    <source>
        <dbReference type="ARBA" id="ARBA00022741"/>
    </source>
</evidence>
<dbReference type="PANTHER" id="PTHR43671">
    <property type="entry name" value="SERINE/THREONINE-PROTEIN KINASE NEK"/>
    <property type="match status" value="1"/>
</dbReference>
<evidence type="ECO:0000256" key="4">
    <source>
        <dbReference type="ARBA" id="ARBA00022777"/>
    </source>
</evidence>